<dbReference type="AlphaFoldDB" id="A0A2V3IVI6"/>
<dbReference type="PANTHER" id="PTHR31157:SF1">
    <property type="entry name" value="SCP DOMAIN-CONTAINING PROTEIN"/>
    <property type="match status" value="1"/>
</dbReference>
<protein>
    <recommendedName>
        <fullName evidence="3">SCP domain-containing protein</fullName>
    </recommendedName>
</protein>
<dbReference type="SUPFAM" id="SSF55797">
    <property type="entry name" value="PR-1-like"/>
    <property type="match status" value="1"/>
</dbReference>
<feature type="compositionally biased region" description="Polar residues" evidence="1">
    <location>
        <begin position="214"/>
        <end position="236"/>
    </location>
</feature>
<sequence>MNCHVKLLVTALLLFALRGESAPVTATSISRDVDLNVTVHQQQLLDYSKRACHFANRVRAHYGRHPLYFSGLLTRIGARHSHWMARTNIFTHQNINGLGGYVGNNWLAVSAENIAMSTPRTRDAAVDAHEQWYYSPPHFQNMISWSHTHCGVGFAWDGHGRWWGTQLFGVNHNIGHEGGAMNTAPAPAPAPAASAARAPASAPSGRLPDAPTSGPVSPQASNNRAPISGNGNQNLESELPDQEVSPGNARGMESGSLDISGGSPRQL</sequence>
<dbReference type="Pfam" id="PF00188">
    <property type="entry name" value="CAP"/>
    <property type="match status" value="1"/>
</dbReference>
<feature type="domain" description="SCP" evidence="3">
    <location>
        <begin position="56"/>
        <end position="161"/>
    </location>
</feature>
<organism evidence="4 5">
    <name type="scientific">Gracilariopsis chorda</name>
    <dbReference type="NCBI Taxonomy" id="448386"/>
    <lineage>
        <taxon>Eukaryota</taxon>
        <taxon>Rhodophyta</taxon>
        <taxon>Florideophyceae</taxon>
        <taxon>Rhodymeniophycidae</taxon>
        <taxon>Gracilariales</taxon>
        <taxon>Gracilariaceae</taxon>
        <taxon>Gracilariopsis</taxon>
    </lineage>
</organism>
<feature type="signal peptide" evidence="2">
    <location>
        <begin position="1"/>
        <end position="21"/>
    </location>
</feature>
<keyword evidence="5" id="KW-1185">Reference proteome</keyword>
<dbReference type="PANTHER" id="PTHR31157">
    <property type="entry name" value="SCP DOMAIN-CONTAINING PROTEIN"/>
    <property type="match status" value="1"/>
</dbReference>
<keyword evidence="2" id="KW-0732">Signal</keyword>
<evidence type="ECO:0000256" key="1">
    <source>
        <dbReference type="SAM" id="MobiDB-lite"/>
    </source>
</evidence>
<accession>A0A2V3IVI6</accession>
<reference evidence="4 5" key="1">
    <citation type="journal article" date="2018" name="Mol. Biol. Evol.">
        <title>Analysis of the draft genome of the red seaweed Gracilariopsis chorda provides insights into genome size evolution in Rhodophyta.</title>
        <authorList>
            <person name="Lee J."/>
            <person name="Yang E.C."/>
            <person name="Graf L."/>
            <person name="Yang J.H."/>
            <person name="Qiu H."/>
            <person name="Zel Zion U."/>
            <person name="Chan C.X."/>
            <person name="Stephens T.G."/>
            <person name="Weber A.P.M."/>
            <person name="Boo G.H."/>
            <person name="Boo S.M."/>
            <person name="Kim K.M."/>
            <person name="Shin Y."/>
            <person name="Jung M."/>
            <person name="Lee S.J."/>
            <person name="Yim H.S."/>
            <person name="Lee J.H."/>
            <person name="Bhattacharya D."/>
            <person name="Yoon H.S."/>
        </authorList>
    </citation>
    <scope>NUCLEOTIDE SEQUENCE [LARGE SCALE GENOMIC DNA]</scope>
    <source>
        <strain evidence="4 5">SKKU-2015</strain>
        <tissue evidence="4">Whole body</tissue>
    </source>
</reference>
<dbReference type="Gene3D" id="3.40.33.10">
    <property type="entry name" value="CAP"/>
    <property type="match status" value="1"/>
</dbReference>
<comment type="caution">
    <text evidence="4">The sequence shown here is derived from an EMBL/GenBank/DDBJ whole genome shotgun (WGS) entry which is preliminary data.</text>
</comment>
<dbReference type="InterPro" id="IPR014044">
    <property type="entry name" value="CAP_dom"/>
</dbReference>
<name>A0A2V3IVI6_9FLOR</name>
<evidence type="ECO:0000259" key="3">
    <source>
        <dbReference type="Pfam" id="PF00188"/>
    </source>
</evidence>
<evidence type="ECO:0000313" key="4">
    <source>
        <dbReference type="EMBL" id="PXF46095.1"/>
    </source>
</evidence>
<gene>
    <name evidence="4" type="ORF">BWQ96_04101</name>
</gene>
<proteinExistence type="predicted"/>
<dbReference type="EMBL" id="NBIV01000044">
    <property type="protein sequence ID" value="PXF46095.1"/>
    <property type="molecule type" value="Genomic_DNA"/>
</dbReference>
<dbReference type="Proteomes" id="UP000247409">
    <property type="component" value="Unassembled WGS sequence"/>
</dbReference>
<feature type="compositionally biased region" description="Low complexity" evidence="1">
    <location>
        <begin position="191"/>
        <end position="204"/>
    </location>
</feature>
<dbReference type="InterPro" id="IPR035940">
    <property type="entry name" value="CAP_sf"/>
</dbReference>
<evidence type="ECO:0000313" key="5">
    <source>
        <dbReference type="Proteomes" id="UP000247409"/>
    </source>
</evidence>
<feature type="chain" id="PRO_5016071436" description="SCP domain-containing protein" evidence="2">
    <location>
        <begin position="22"/>
        <end position="267"/>
    </location>
</feature>
<evidence type="ECO:0000256" key="2">
    <source>
        <dbReference type="SAM" id="SignalP"/>
    </source>
</evidence>
<feature type="region of interest" description="Disordered" evidence="1">
    <location>
        <begin position="179"/>
        <end position="267"/>
    </location>
</feature>
<dbReference type="CDD" id="cd05379">
    <property type="entry name" value="CAP_bacterial"/>
    <property type="match status" value="1"/>
</dbReference>